<protein>
    <submittedName>
        <fullName evidence="2">Amino acid-binding ACT domain protein</fullName>
    </submittedName>
</protein>
<dbReference type="KEGG" id="iag:Igag_1744"/>
<feature type="domain" description="ACT" evidence="1">
    <location>
        <begin position="161"/>
        <end position="231"/>
    </location>
</feature>
<dbReference type="InterPro" id="IPR002912">
    <property type="entry name" value="ACT_dom"/>
</dbReference>
<dbReference type="Pfam" id="PF13840">
    <property type="entry name" value="ACT_7"/>
    <property type="match status" value="1"/>
</dbReference>
<name>E0SS84_IGNAA</name>
<organism evidence="2 3">
    <name type="scientific">Ignisphaera aggregans (strain DSM 17230 / JCM 13409 / AQ1.S1)</name>
    <dbReference type="NCBI Taxonomy" id="583356"/>
    <lineage>
        <taxon>Archaea</taxon>
        <taxon>Thermoproteota</taxon>
        <taxon>Thermoprotei</taxon>
        <taxon>Desulfurococcales</taxon>
        <taxon>Desulfurococcaceae</taxon>
        <taxon>Ignisphaera</taxon>
    </lineage>
</organism>
<dbReference type="HOGENOM" id="CLU_103221_0_0_2"/>
<dbReference type="InterPro" id="IPR045865">
    <property type="entry name" value="ACT-like_dom_sf"/>
</dbReference>
<dbReference type="CDD" id="cd04868">
    <property type="entry name" value="ACT_AK-like"/>
    <property type="match status" value="1"/>
</dbReference>
<dbReference type="PIRSF" id="PIRSF014439">
    <property type="entry name" value="APE1894_ACT"/>
    <property type="match status" value="1"/>
</dbReference>
<reference evidence="2 3" key="1">
    <citation type="journal article" date="2010" name="Stand. Genomic Sci.">
        <title>Complete genome sequence of Ignisphaera aggregans type strain (AQ1.S1).</title>
        <authorList>
            <person name="Goker M."/>
            <person name="Held B."/>
            <person name="Lapidus A."/>
            <person name="Nolan M."/>
            <person name="Spring S."/>
            <person name="Yasawong M."/>
            <person name="Lucas S."/>
            <person name="Glavina Del Rio T."/>
            <person name="Tice H."/>
            <person name="Cheng J.F."/>
            <person name="Goodwin L."/>
            <person name="Tapia R."/>
            <person name="Pitluck S."/>
            <person name="Liolios K."/>
            <person name="Ivanova N."/>
            <person name="Mavromatis K."/>
            <person name="Mikhailova N."/>
            <person name="Pati A."/>
            <person name="Chen A."/>
            <person name="Palaniappan K."/>
            <person name="Brambilla E."/>
            <person name="Land M."/>
            <person name="Hauser L."/>
            <person name="Chang Y.J."/>
            <person name="Jeffries C.D."/>
            <person name="Brettin T."/>
            <person name="Detter J.C."/>
            <person name="Han C."/>
            <person name="Rohde M."/>
            <person name="Sikorski J."/>
            <person name="Woyke T."/>
            <person name="Bristow J."/>
            <person name="Eisen J.A."/>
            <person name="Markowitz V."/>
            <person name="Hugenholtz P."/>
            <person name="Kyrpides N.C."/>
            <person name="Klenk H.P."/>
        </authorList>
    </citation>
    <scope>NUCLEOTIDE SEQUENCE [LARGE SCALE GENOMIC DNA]</scope>
    <source>
        <strain evidence="3">DSM 17230 / JCM 13409 / AQ1.S1</strain>
    </source>
</reference>
<sequence length="231" mass="25677">MSSVSHMVREIVLGDPTLFYCIANDIVNYSKLAKKLKPIISDYLGQEVSNEAIKMALIRLVEKIKVEGIPTRAEVLDVIARSSVEVRTGITIITLRSGRSIEAVMLLSKLAPKSRFLAVMQSVMALTVVLDNETAEEFIRGIGSSGDILQIQRDHSAIVIVSPQEIMYIPGVLSYIASILAQNNINIIHIESCYTDTIIIVSKDDLLKAFQVISRHIEAARKSIERKKFPR</sequence>
<evidence type="ECO:0000313" key="3">
    <source>
        <dbReference type="Proteomes" id="UP000001304"/>
    </source>
</evidence>
<dbReference type="InterPro" id="IPR027795">
    <property type="entry name" value="CASTOR_ACT_dom"/>
</dbReference>
<keyword evidence="3" id="KW-1185">Reference proteome</keyword>
<dbReference type="AlphaFoldDB" id="E0SS84"/>
<evidence type="ECO:0000259" key="1">
    <source>
        <dbReference type="PROSITE" id="PS51671"/>
    </source>
</evidence>
<dbReference type="STRING" id="583356.Igag_1744"/>
<dbReference type="InterPro" id="IPR016619">
    <property type="entry name" value="UCP014439_ACT"/>
</dbReference>
<dbReference type="EMBL" id="CP002098">
    <property type="protein sequence ID" value="ADM28541.1"/>
    <property type="molecule type" value="Genomic_DNA"/>
</dbReference>
<gene>
    <name evidence="2" type="ordered locus">Igag_1744</name>
</gene>
<dbReference type="Gene3D" id="3.30.2130.10">
    <property type="entry name" value="VC0802-like"/>
    <property type="match status" value="1"/>
</dbReference>
<dbReference type="BioCyc" id="IAGG583356:GHAH-1731-MONOMER"/>
<proteinExistence type="predicted"/>
<dbReference type="SUPFAM" id="SSF55021">
    <property type="entry name" value="ACT-like"/>
    <property type="match status" value="1"/>
</dbReference>
<dbReference type="PROSITE" id="PS51671">
    <property type="entry name" value="ACT"/>
    <property type="match status" value="1"/>
</dbReference>
<accession>E0SS84</accession>
<dbReference type="Proteomes" id="UP000001304">
    <property type="component" value="Chromosome"/>
</dbReference>
<evidence type="ECO:0000313" key="2">
    <source>
        <dbReference type="EMBL" id="ADM28541.1"/>
    </source>
</evidence>